<protein>
    <submittedName>
        <fullName evidence="7">Hemolysin family protein</fullName>
    </submittedName>
</protein>
<dbReference type="Gene3D" id="3.10.580.10">
    <property type="entry name" value="CBS-domain"/>
    <property type="match status" value="1"/>
</dbReference>
<evidence type="ECO:0000256" key="5">
    <source>
        <dbReference type="SAM" id="MobiDB-lite"/>
    </source>
</evidence>
<feature type="domain" description="CBS" evidence="6">
    <location>
        <begin position="171"/>
        <end position="231"/>
    </location>
</feature>
<feature type="region of interest" description="Disordered" evidence="5">
    <location>
        <begin position="1"/>
        <end position="42"/>
    </location>
</feature>
<dbReference type="InterPro" id="IPR005170">
    <property type="entry name" value="Transptr-assoc_dom"/>
</dbReference>
<dbReference type="SMART" id="SM00116">
    <property type="entry name" value="CBS"/>
    <property type="match status" value="2"/>
</dbReference>
<dbReference type="RefSeq" id="WP_379904783.1">
    <property type="nucleotide sequence ID" value="NZ_JBHRTR010000035.1"/>
</dbReference>
<proteinExistence type="inferred from homology"/>
<accession>A0ABV7L601</accession>
<keyword evidence="3 4" id="KW-0129">CBS domain</keyword>
<gene>
    <name evidence="7" type="ORF">ACFOGJ_22395</name>
</gene>
<comment type="caution">
    <text evidence="7">The sequence shown here is derived from an EMBL/GenBank/DDBJ whole genome shotgun (WGS) entry which is preliminary data.</text>
</comment>
<dbReference type="PANTHER" id="PTHR22777:SF27">
    <property type="entry name" value="MAGNESIUM AND COBALT EFFLUX PROTEIN CORC"/>
    <property type="match status" value="1"/>
</dbReference>
<dbReference type="InterPro" id="IPR044751">
    <property type="entry name" value="Ion_transp-like_CBS"/>
</dbReference>
<dbReference type="InterPro" id="IPR016169">
    <property type="entry name" value="FAD-bd_PCMH_sub2"/>
</dbReference>
<dbReference type="PROSITE" id="PS51371">
    <property type="entry name" value="CBS"/>
    <property type="match status" value="2"/>
</dbReference>
<dbReference type="SUPFAM" id="SSF54631">
    <property type="entry name" value="CBS-domain pair"/>
    <property type="match status" value="1"/>
</dbReference>
<dbReference type="Pfam" id="PF03471">
    <property type="entry name" value="CorC_HlyC"/>
    <property type="match status" value="1"/>
</dbReference>
<evidence type="ECO:0000313" key="7">
    <source>
        <dbReference type="EMBL" id="MFC3230018.1"/>
    </source>
</evidence>
<organism evidence="7 8">
    <name type="scientific">Marinibaculum pumilum</name>
    <dbReference type="NCBI Taxonomy" id="1766165"/>
    <lineage>
        <taxon>Bacteria</taxon>
        <taxon>Pseudomonadati</taxon>
        <taxon>Pseudomonadota</taxon>
        <taxon>Alphaproteobacteria</taxon>
        <taxon>Rhodospirillales</taxon>
        <taxon>Rhodospirillaceae</taxon>
        <taxon>Marinibaculum</taxon>
    </lineage>
</organism>
<dbReference type="EMBL" id="JBHRTR010000035">
    <property type="protein sequence ID" value="MFC3230018.1"/>
    <property type="molecule type" value="Genomic_DNA"/>
</dbReference>
<dbReference type="SUPFAM" id="SSF56176">
    <property type="entry name" value="FAD-binding/transporter-associated domain-like"/>
    <property type="match status" value="1"/>
</dbReference>
<reference evidence="8" key="1">
    <citation type="journal article" date="2019" name="Int. J. Syst. Evol. Microbiol.">
        <title>The Global Catalogue of Microorganisms (GCM) 10K type strain sequencing project: providing services to taxonomists for standard genome sequencing and annotation.</title>
        <authorList>
            <consortium name="The Broad Institute Genomics Platform"/>
            <consortium name="The Broad Institute Genome Sequencing Center for Infectious Disease"/>
            <person name="Wu L."/>
            <person name="Ma J."/>
        </authorList>
    </citation>
    <scope>NUCLEOTIDE SEQUENCE [LARGE SCALE GENOMIC DNA]</scope>
    <source>
        <strain evidence="8">KCTC 42964</strain>
    </source>
</reference>
<keyword evidence="2" id="KW-0677">Repeat</keyword>
<dbReference type="SMART" id="SM01091">
    <property type="entry name" value="CorC_HlyC"/>
    <property type="match status" value="1"/>
</dbReference>
<evidence type="ECO:0000256" key="3">
    <source>
        <dbReference type="ARBA" id="ARBA00023122"/>
    </source>
</evidence>
<dbReference type="Proteomes" id="UP001595528">
    <property type="component" value="Unassembled WGS sequence"/>
</dbReference>
<dbReference type="InterPro" id="IPR000644">
    <property type="entry name" value="CBS_dom"/>
</dbReference>
<dbReference type="CDD" id="cd04590">
    <property type="entry name" value="CBS_pair_CorC_HlyC_assoc"/>
    <property type="match status" value="1"/>
</dbReference>
<feature type="domain" description="CBS" evidence="6">
    <location>
        <begin position="109"/>
        <end position="168"/>
    </location>
</feature>
<dbReference type="PANTHER" id="PTHR22777">
    <property type="entry name" value="HEMOLYSIN-RELATED"/>
    <property type="match status" value="1"/>
</dbReference>
<evidence type="ECO:0000256" key="4">
    <source>
        <dbReference type="PROSITE-ProRule" id="PRU00703"/>
    </source>
</evidence>
<dbReference type="Pfam" id="PF00571">
    <property type="entry name" value="CBS"/>
    <property type="match status" value="2"/>
</dbReference>
<dbReference type="Gene3D" id="3.30.465.10">
    <property type="match status" value="1"/>
</dbReference>
<evidence type="ECO:0000259" key="6">
    <source>
        <dbReference type="PROSITE" id="PS51371"/>
    </source>
</evidence>
<dbReference type="InterPro" id="IPR046342">
    <property type="entry name" value="CBS_dom_sf"/>
</dbReference>
<name>A0ABV7L601_9PROT</name>
<dbReference type="InterPro" id="IPR036318">
    <property type="entry name" value="FAD-bd_PCMH-like_sf"/>
</dbReference>
<evidence type="ECO:0000256" key="2">
    <source>
        <dbReference type="ARBA" id="ARBA00022737"/>
    </source>
</evidence>
<sequence length="339" mass="36598">MTDASGWSPGGKDEETGANGARPGEAGQGDGRAGEPGYESGGGAGLGARILELLRGVSGSVRRDEDLRRSLEGLLDESETGSANAADYGEAELIRNALTVGSKDLYDVMVPRADIRAIDAGSSLSETVAELREAAHSRMPVYRDSLDDVIGMLHIKDMLQYWGREDATFDMSKVVRRVLYAPPSMRVLDLLLEMRATRVHMAMVVDEYGGVDGLVTIEDLVEQVVGEIEDEHDKVARPMIVERPDGSLDVDARTELEELEDRVGLDLLDDDRDEDVDTVGGLIFELSGRVPQRGEVVEHDSGLRFEILDADPRKIKRVRLTGEGLAVAGRPDISAGGGA</sequence>
<keyword evidence="8" id="KW-1185">Reference proteome</keyword>
<evidence type="ECO:0000256" key="1">
    <source>
        <dbReference type="ARBA" id="ARBA00006446"/>
    </source>
</evidence>
<comment type="similarity">
    <text evidence="1">Belongs to the UPF0053 family. Hemolysin C subfamily.</text>
</comment>
<evidence type="ECO:0000313" key="8">
    <source>
        <dbReference type="Proteomes" id="UP001595528"/>
    </source>
</evidence>